<organism evidence="1">
    <name type="scientific">marine sediment metagenome</name>
    <dbReference type="NCBI Taxonomy" id="412755"/>
    <lineage>
        <taxon>unclassified sequences</taxon>
        <taxon>metagenomes</taxon>
        <taxon>ecological metagenomes</taxon>
    </lineage>
</organism>
<reference evidence="1" key="1">
    <citation type="journal article" date="2014" name="Front. Microbiol.">
        <title>High frequency of phylogenetically diverse reductive dehalogenase-homologous genes in deep subseafloor sedimentary metagenomes.</title>
        <authorList>
            <person name="Kawai M."/>
            <person name="Futagami T."/>
            <person name="Toyoda A."/>
            <person name="Takaki Y."/>
            <person name="Nishi S."/>
            <person name="Hori S."/>
            <person name="Arai W."/>
            <person name="Tsubouchi T."/>
            <person name="Morono Y."/>
            <person name="Uchiyama I."/>
            <person name="Ito T."/>
            <person name="Fujiyama A."/>
            <person name="Inagaki F."/>
            <person name="Takami H."/>
        </authorList>
    </citation>
    <scope>NUCLEOTIDE SEQUENCE</scope>
    <source>
        <strain evidence="1">Expedition CK06-06</strain>
    </source>
</reference>
<proteinExistence type="predicted"/>
<feature type="non-terminal residue" evidence="1">
    <location>
        <position position="68"/>
    </location>
</feature>
<gene>
    <name evidence="1" type="ORF">S01H4_54217</name>
</gene>
<name>X1E304_9ZZZZ</name>
<accession>X1E304</accession>
<evidence type="ECO:0000313" key="1">
    <source>
        <dbReference type="EMBL" id="GAH11549.1"/>
    </source>
</evidence>
<dbReference type="EMBL" id="BART01031178">
    <property type="protein sequence ID" value="GAH11549.1"/>
    <property type="molecule type" value="Genomic_DNA"/>
</dbReference>
<protein>
    <submittedName>
        <fullName evidence="1">Uncharacterized protein</fullName>
    </submittedName>
</protein>
<sequence length="68" mass="7793">MPPGSVHPGWEDHPFPNIHREKGLLPEETAEYVPKFLALAKICSYPGRYGLTMAWEESVVWDRVKLKS</sequence>
<dbReference type="AlphaFoldDB" id="X1E304"/>
<comment type="caution">
    <text evidence="1">The sequence shown here is derived from an EMBL/GenBank/DDBJ whole genome shotgun (WGS) entry which is preliminary data.</text>
</comment>